<evidence type="ECO:0000313" key="3">
    <source>
        <dbReference type="Proteomes" id="UP000780801"/>
    </source>
</evidence>
<dbReference type="GO" id="GO:0006749">
    <property type="term" value="P:glutathione metabolic process"/>
    <property type="evidence" value="ECO:0007669"/>
    <property type="project" value="TreeGrafter"/>
</dbReference>
<dbReference type="SUPFAM" id="SSF52833">
    <property type="entry name" value="Thioredoxin-like"/>
    <property type="match status" value="1"/>
</dbReference>
<feature type="domain" description="GST N-terminal" evidence="1">
    <location>
        <begin position="23"/>
        <end position="102"/>
    </location>
</feature>
<comment type="caution">
    <text evidence="2">The sequence shown here is derived from an EMBL/GenBank/DDBJ whole genome shotgun (WGS) entry which is preliminary data.</text>
</comment>
<dbReference type="InterPro" id="IPR036282">
    <property type="entry name" value="Glutathione-S-Trfase_C_sf"/>
</dbReference>
<dbReference type="InterPro" id="IPR050213">
    <property type="entry name" value="GST_superfamily"/>
</dbReference>
<reference evidence="2" key="1">
    <citation type="journal article" date="2020" name="Fungal Divers.">
        <title>Resolving the Mortierellaceae phylogeny through synthesis of multi-gene phylogenetics and phylogenomics.</title>
        <authorList>
            <person name="Vandepol N."/>
            <person name="Liber J."/>
            <person name="Desiro A."/>
            <person name="Na H."/>
            <person name="Kennedy M."/>
            <person name="Barry K."/>
            <person name="Grigoriev I.V."/>
            <person name="Miller A.N."/>
            <person name="O'Donnell K."/>
            <person name="Stajich J.E."/>
            <person name="Bonito G."/>
        </authorList>
    </citation>
    <scope>NUCLEOTIDE SEQUENCE</scope>
    <source>
        <strain evidence="2">KOD1015</strain>
    </source>
</reference>
<dbReference type="Proteomes" id="UP000780801">
    <property type="component" value="Unassembled WGS sequence"/>
</dbReference>
<sequence length="251" mass="29246">MSLVQTLHFSKDANASEIMAHPDSFRLRYFQIFTLGQTCRDMLAFAGAKWEDTYPSDWMAEKTTTPFECLPILYIRKDNKELMISECTPIEHYLARQLGFLGKNQYEETLIMSFHSSSSSLLSTFGNFVVWNQPEVRDKCYNYFKQSLLTRWITNHEMHLVDNGSNGHYITLADIKTANVIEIFICQPDGNELAIQFQNSPALWKVYETVTKHPLLADWRSCESFKKLEQNTKLCYKDPRAYVRRPRVVAN</sequence>
<dbReference type="PANTHER" id="PTHR11571:SF150">
    <property type="entry name" value="GLUTATHIONE S-TRANSFERASE"/>
    <property type="match status" value="1"/>
</dbReference>
<name>A0A9P6KE88_9FUNG</name>
<gene>
    <name evidence="2" type="ORF">BGW38_001470</name>
</gene>
<accession>A0A9P6KE88</accession>
<keyword evidence="3" id="KW-1185">Reference proteome</keyword>
<organism evidence="2 3">
    <name type="scientific">Lunasporangiospora selenospora</name>
    <dbReference type="NCBI Taxonomy" id="979761"/>
    <lineage>
        <taxon>Eukaryota</taxon>
        <taxon>Fungi</taxon>
        <taxon>Fungi incertae sedis</taxon>
        <taxon>Mucoromycota</taxon>
        <taxon>Mortierellomycotina</taxon>
        <taxon>Mortierellomycetes</taxon>
        <taxon>Mortierellales</taxon>
        <taxon>Mortierellaceae</taxon>
        <taxon>Lunasporangiospora</taxon>
    </lineage>
</organism>
<dbReference type="EMBL" id="JAABOA010001467">
    <property type="protein sequence ID" value="KAF9581487.1"/>
    <property type="molecule type" value="Genomic_DNA"/>
</dbReference>
<dbReference type="OrthoDB" id="414243at2759"/>
<protein>
    <recommendedName>
        <fullName evidence="1">GST N-terminal domain-containing protein</fullName>
    </recommendedName>
</protein>
<dbReference type="InterPro" id="IPR036249">
    <property type="entry name" value="Thioredoxin-like_sf"/>
</dbReference>
<evidence type="ECO:0000313" key="2">
    <source>
        <dbReference type="EMBL" id="KAF9581487.1"/>
    </source>
</evidence>
<dbReference type="Gene3D" id="1.20.1050.10">
    <property type="match status" value="1"/>
</dbReference>
<dbReference type="InterPro" id="IPR004045">
    <property type="entry name" value="Glutathione_S-Trfase_N"/>
</dbReference>
<evidence type="ECO:0000259" key="1">
    <source>
        <dbReference type="PROSITE" id="PS50404"/>
    </source>
</evidence>
<dbReference type="PANTHER" id="PTHR11571">
    <property type="entry name" value="GLUTATHIONE S-TRANSFERASE"/>
    <property type="match status" value="1"/>
</dbReference>
<proteinExistence type="predicted"/>
<dbReference type="Gene3D" id="3.40.30.10">
    <property type="entry name" value="Glutaredoxin"/>
    <property type="match status" value="1"/>
</dbReference>
<dbReference type="SUPFAM" id="SSF47616">
    <property type="entry name" value="GST C-terminal domain-like"/>
    <property type="match status" value="1"/>
</dbReference>
<dbReference type="AlphaFoldDB" id="A0A9P6KE88"/>
<dbReference type="GO" id="GO:0004364">
    <property type="term" value="F:glutathione transferase activity"/>
    <property type="evidence" value="ECO:0007669"/>
    <property type="project" value="TreeGrafter"/>
</dbReference>
<dbReference type="PROSITE" id="PS50404">
    <property type="entry name" value="GST_NTER"/>
    <property type="match status" value="1"/>
</dbReference>